<dbReference type="InterPro" id="IPR000182">
    <property type="entry name" value="GNAT_dom"/>
</dbReference>
<sequence length="180" mass="20119">MSRMTPERRSARTDLPTLSVVPMTEQHAEEICRWRYEPPYDVFNWPDWTRMVREGAEFGDPGIRERQYAAVVAGSGADGSNPDGPVLVGYAQFFPITGVTRLGLGLRPDLCGRGLGTALVRTIVEEARRRAPQNAIDLEVLTWNVRAIRAYEKAGFVVADTYVRPTPCGPSEFHCMEYNG</sequence>
<keyword evidence="2" id="KW-0808">Transferase</keyword>
<dbReference type="GO" id="GO:0016746">
    <property type="term" value="F:acyltransferase activity"/>
    <property type="evidence" value="ECO:0007669"/>
    <property type="project" value="UniProtKB-KW"/>
</dbReference>
<dbReference type="InterPro" id="IPR016181">
    <property type="entry name" value="Acyl_CoA_acyltransferase"/>
</dbReference>
<name>A0ABW2V026_9BACL</name>
<dbReference type="PROSITE" id="PS51186">
    <property type="entry name" value="GNAT"/>
    <property type="match status" value="1"/>
</dbReference>
<keyword evidence="2" id="KW-0012">Acyltransferase</keyword>
<dbReference type="Pfam" id="PF00583">
    <property type="entry name" value="Acetyltransf_1"/>
    <property type="match status" value="1"/>
</dbReference>
<keyword evidence="3" id="KW-1185">Reference proteome</keyword>
<dbReference type="Proteomes" id="UP001596528">
    <property type="component" value="Unassembled WGS sequence"/>
</dbReference>
<gene>
    <name evidence="2" type="ORF">ACFQWB_06000</name>
</gene>
<evidence type="ECO:0000259" key="1">
    <source>
        <dbReference type="PROSITE" id="PS51186"/>
    </source>
</evidence>
<protein>
    <submittedName>
        <fullName evidence="2">GNAT family N-acetyltransferase</fullName>
        <ecNumber evidence="2">2.3.-.-</ecNumber>
    </submittedName>
</protein>
<accession>A0ABW2V026</accession>
<comment type="caution">
    <text evidence="2">The sequence shown here is derived from an EMBL/GenBank/DDBJ whole genome shotgun (WGS) entry which is preliminary data.</text>
</comment>
<proteinExistence type="predicted"/>
<reference evidence="3" key="1">
    <citation type="journal article" date="2019" name="Int. J. Syst. Evol. Microbiol.">
        <title>The Global Catalogue of Microorganisms (GCM) 10K type strain sequencing project: providing services to taxonomists for standard genome sequencing and annotation.</title>
        <authorList>
            <consortium name="The Broad Institute Genomics Platform"/>
            <consortium name="The Broad Institute Genome Sequencing Center for Infectious Disease"/>
            <person name="Wu L."/>
            <person name="Ma J."/>
        </authorList>
    </citation>
    <scope>NUCLEOTIDE SEQUENCE [LARGE SCALE GENOMIC DNA]</scope>
    <source>
        <strain evidence="3">JCM 18657</strain>
    </source>
</reference>
<dbReference type="EC" id="2.3.-.-" evidence="2"/>
<organism evidence="2 3">
    <name type="scientific">Paenibacillus thermoaerophilus</name>
    <dbReference type="NCBI Taxonomy" id="1215385"/>
    <lineage>
        <taxon>Bacteria</taxon>
        <taxon>Bacillati</taxon>
        <taxon>Bacillota</taxon>
        <taxon>Bacilli</taxon>
        <taxon>Bacillales</taxon>
        <taxon>Paenibacillaceae</taxon>
        <taxon>Paenibacillus</taxon>
    </lineage>
</organism>
<evidence type="ECO:0000313" key="3">
    <source>
        <dbReference type="Proteomes" id="UP001596528"/>
    </source>
</evidence>
<dbReference type="CDD" id="cd04301">
    <property type="entry name" value="NAT_SF"/>
    <property type="match status" value="1"/>
</dbReference>
<evidence type="ECO:0000313" key="2">
    <source>
        <dbReference type="EMBL" id="MFC7749497.1"/>
    </source>
</evidence>
<dbReference type="Gene3D" id="3.40.630.30">
    <property type="match status" value="1"/>
</dbReference>
<dbReference type="EMBL" id="JBHTGQ010000014">
    <property type="protein sequence ID" value="MFC7749497.1"/>
    <property type="molecule type" value="Genomic_DNA"/>
</dbReference>
<feature type="domain" description="N-acetyltransferase" evidence="1">
    <location>
        <begin position="18"/>
        <end position="180"/>
    </location>
</feature>
<dbReference type="SUPFAM" id="SSF55729">
    <property type="entry name" value="Acyl-CoA N-acyltransferases (Nat)"/>
    <property type="match status" value="1"/>
</dbReference>
<dbReference type="RefSeq" id="WP_138788436.1">
    <property type="nucleotide sequence ID" value="NZ_JBHTGQ010000014.1"/>
</dbReference>